<protein>
    <submittedName>
        <fullName evidence="12">Beta-1,3-galactosyltransferase 6</fullName>
    </submittedName>
</protein>
<feature type="compositionally biased region" description="Acidic residues" evidence="10">
    <location>
        <begin position="706"/>
        <end position="775"/>
    </location>
</feature>
<evidence type="ECO:0000256" key="8">
    <source>
        <dbReference type="ARBA" id="ARBA00023034"/>
    </source>
</evidence>
<evidence type="ECO:0000256" key="11">
    <source>
        <dbReference type="SAM" id="Phobius"/>
    </source>
</evidence>
<feature type="transmembrane region" description="Helical" evidence="11">
    <location>
        <begin position="223"/>
        <end position="243"/>
    </location>
</feature>
<dbReference type="GO" id="GO:0006493">
    <property type="term" value="P:protein O-linked glycosylation"/>
    <property type="evidence" value="ECO:0007669"/>
    <property type="project" value="TreeGrafter"/>
</dbReference>
<feature type="compositionally biased region" description="Polar residues" evidence="10">
    <location>
        <begin position="19"/>
        <end position="36"/>
    </location>
</feature>
<evidence type="ECO:0000256" key="10">
    <source>
        <dbReference type="SAM" id="MobiDB-lite"/>
    </source>
</evidence>
<dbReference type="EMBL" id="JAAAJA010000043">
    <property type="protein sequence ID" value="KAG0264797.1"/>
    <property type="molecule type" value="Genomic_DNA"/>
</dbReference>
<keyword evidence="6" id="KW-0735">Signal-anchor</keyword>
<feature type="transmembrane region" description="Helical" evidence="11">
    <location>
        <begin position="96"/>
        <end position="117"/>
    </location>
</feature>
<dbReference type="OrthoDB" id="1158011at2759"/>
<keyword evidence="8" id="KW-0333">Golgi apparatus</keyword>
<accession>A0A9P6QDN8</accession>
<comment type="similarity">
    <text evidence="2">Belongs to the glycosyltransferase 31 family.</text>
</comment>
<feature type="compositionally biased region" description="Basic residues" evidence="10">
    <location>
        <begin position="827"/>
        <end position="841"/>
    </location>
</feature>
<dbReference type="PANTHER" id="PTHR11214:SF3">
    <property type="entry name" value="BETA-1,3-GALACTOSYLTRANSFERASE 6"/>
    <property type="match status" value="1"/>
</dbReference>
<gene>
    <name evidence="12" type="primary">BETA3GALT6</name>
    <name evidence="12" type="ORF">BG011_006070</name>
</gene>
<comment type="caution">
    <text evidence="12">The sequence shown here is derived from an EMBL/GenBank/DDBJ whole genome shotgun (WGS) entry which is preliminary data.</text>
</comment>
<evidence type="ECO:0000313" key="13">
    <source>
        <dbReference type="Proteomes" id="UP000726737"/>
    </source>
</evidence>
<evidence type="ECO:0000313" key="12">
    <source>
        <dbReference type="EMBL" id="KAG0264797.1"/>
    </source>
</evidence>
<feature type="transmembrane region" description="Helical" evidence="11">
    <location>
        <begin position="278"/>
        <end position="297"/>
    </location>
</feature>
<keyword evidence="5 11" id="KW-0812">Transmembrane</keyword>
<feature type="compositionally biased region" description="Polar residues" evidence="10">
    <location>
        <begin position="691"/>
        <end position="705"/>
    </location>
</feature>
<dbReference type="InterPro" id="IPR002659">
    <property type="entry name" value="Glyco_trans_31"/>
</dbReference>
<feature type="compositionally biased region" description="Low complexity" evidence="10">
    <location>
        <begin position="811"/>
        <end position="826"/>
    </location>
</feature>
<evidence type="ECO:0000256" key="5">
    <source>
        <dbReference type="ARBA" id="ARBA00022692"/>
    </source>
</evidence>
<dbReference type="GO" id="GO:0000139">
    <property type="term" value="C:Golgi membrane"/>
    <property type="evidence" value="ECO:0007669"/>
    <property type="project" value="UniProtKB-SubCell"/>
</dbReference>
<feature type="region of interest" description="Disordered" evidence="10">
    <location>
        <begin position="676"/>
        <end position="841"/>
    </location>
</feature>
<evidence type="ECO:0000256" key="7">
    <source>
        <dbReference type="ARBA" id="ARBA00022989"/>
    </source>
</evidence>
<organism evidence="12 13">
    <name type="scientific">Mortierella polycephala</name>
    <dbReference type="NCBI Taxonomy" id="41804"/>
    <lineage>
        <taxon>Eukaryota</taxon>
        <taxon>Fungi</taxon>
        <taxon>Fungi incertae sedis</taxon>
        <taxon>Mucoromycota</taxon>
        <taxon>Mortierellomycotina</taxon>
        <taxon>Mortierellomycetes</taxon>
        <taxon>Mortierellales</taxon>
        <taxon>Mortierellaceae</taxon>
        <taxon>Mortierella</taxon>
    </lineage>
</organism>
<evidence type="ECO:0000256" key="6">
    <source>
        <dbReference type="ARBA" id="ARBA00022968"/>
    </source>
</evidence>
<dbReference type="Pfam" id="PF01762">
    <property type="entry name" value="Galactosyl_T"/>
    <property type="match status" value="1"/>
</dbReference>
<sequence length="841" mass="93915">MPSTPVRPLSNHLVINTHNLSQAHNRGSPRSANANSAMAFKDPHRPPVEKRHSYGPSSLGFGATPLTAGGGGANGNGAFHGHGHLGHGHSRSRQNLVLTVLRILAGAPGLLGMMYSLSAAWDNKTLEQQQRQLQNQRQESIGDEFAPLTRSDFWVASLWASVIFCGLSIYWAFLLTTAAIQRLLQSYRPPNVILRIMLAHLVSWIMIGFIIHSRPAIEPTRPWVIITAFQALFLLVIVYLPWIKAQMQLAGVSMFPERITSHALEDGFMGREIGGQSVTRFLVAPLIIVGLCSWMLIITRGHQSTWSGPNDSLVQDPTMSPSTGRSRADVADTVLNSVEDRQDNRMVISMIVLSSATPQGFLNRKLFRETTLKLFPSPRNKAVVVKYRFIIGDPLPAVEREINQEYRMMGDLLIVSAPDTPDGKSAKLYKAIEWSAKYDFDYLVKTDDDVLVRVDTLSGELYKQGRKPYFWKGLVFKNVPNTRLDDMDLREMPKFTDGTLTTLSRDIVQLLAMPAPRYFVANSAQSLGIWLHGYGIKPVHDKRIQPGAFVCEEDLVAKHFDNEASLLLHPREDPIKMVERINVIRAELKQNKNNPHYQTTVSICDSLIQKRCAMCYSCQGRASNWKLMGFDCKQGGVIVGDRYRKPELLNAKQMDELVNRPPGGISDEIETVALKDYRPGSRYRQRIPPGNQENPQEMNENGDSTEQQEEEDLEETGDEDGVGGEYGEEDGSNDEEQSSEEDQDEQLLETQDEEEALDQETGEGQEEEEEDEGSEQENHDESEMQISDQEVDYLERRHDEETLPAALKPTGTGTAAAAAAAAAAGSGRRKSKGAMKKRFKD</sequence>
<keyword evidence="9 11" id="KW-0472">Membrane</keyword>
<evidence type="ECO:0000256" key="2">
    <source>
        <dbReference type="ARBA" id="ARBA00008661"/>
    </source>
</evidence>
<proteinExistence type="inferred from homology"/>
<dbReference type="Proteomes" id="UP000726737">
    <property type="component" value="Unassembled WGS sequence"/>
</dbReference>
<feature type="transmembrane region" description="Helical" evidence="11">
    <location>
        <begin position="192"/>
        <end position="211"/>
    </location>
</feature>
<name>A0A9P6QDN8_9FUNG</name>
<dbReference type="PANTHER" id="PTHR11214">
    <property type="entry name" value="BETA-1,3-N-ACETYLGLUCOSAMINYLTRANSFERASE"/>
    <property type="match status" value="1"/>
</dbReference>
<evidence type="ECO:0000256" key="4">
    <source>
        <dbReference type="ARBA" id="ARBA00022679"/>
    </source>
</evidence>
<comment type="subcellular location">
    <subcellularLocation>
        <location evidence="1">Golgi apparatus membrane</location>
        <topology evidence="1">Single-pass type II membrane protein</topology>
    </subcellularLocation>
</comment>
<evidence type="ECO:0000256" key="9">
    <source>
        <dbReference type="ARBA" id="ARBA00023136"/>
    </source>
</evidence>
<reference evidence="12" key="1">
    <citation type="journal article" date="2020" name="Fungal Divers.">
        <title>Resolving the Mortierellaceae phylogeny through synthesis of multi-gene phylogenetics and phylogenomics.</title>
        <authorList>
            <person name="Vandepol N."/>
            <person name="Liber J."/>
            <person name="Desiro A."/>
            <person name="Na H."/>
            <person name="Kennedy M."/>
            <person name="Barry K."/>
            <person name="Grigoriev I.V."/>
            <person name="Miller A.N."/>
            <person name="O'Donnell K."/>
            <person name="Stajich J.E."/>
            <person name="Bonito G."/>
        </authorList>
    </citation>
    <scope>NUCLEOTIDE SEQUENCE</scope>
    <source>
        <strain evidence="12">KOD948</strain>
    </source>
</reference>
<feature type="region of interest" description="Disordered" evidence="10">
    <location>
        <begin position="19"/>
        <end position="62"/>
    </location>
</feature>
<keyword evidence="7 11" id="KW-1133">Transmembrane helix</keyword>
<dbReference type="GO" id="GO:0016758">
    <property type="term" value="F:hexosyltransferase activity"/>
    <property type="evidence" value="ECO:0007669"/>
    <property type="project" value="InterPro"/>
</dbReference>
<keyword evidence="4" id="KW-0808">Transferase</keyword>
<feature type="compositionally biased region" description="Basic and acidic residues" evidence="10">
    <location>
        <begin position="41"/>
        <end position="52"/>
    </location>
</feature>
<dbReference type="AlphaFoldDB" id="A0A9P6QDN8"/>
<evidence type="ECO:0000256" key="1">
    <source>
        <dbReference type="ARBA" id="ARBA00004323"/>
    </source>
</evidence>
<feature type="transmembrane region" description="Helical" evidence="11">
    <location>
        <begin position="153"/>
        <end position="180"/>
    </location>
</feature>
<keyword evidence="13" id="KW-1185">Reference proteome</keyword>
<keyword evidence="3" id="KW-0328">Glycosyltransferase</keyword>
<evidence type="ECO:0000256" key="3">
    <source>
        <dbReference type="ARBA" id="ARBA00022676"/>
    </source>
</evidence>